<dbReference type="Proteomes" id="UP000001876">
    <property type="component" value="Unassembled WGS sequence"/>
</dbReference>
<feature type="domain" description="Plastid division protein CDP1-like 1st alpha solenoid" evidence="4">
    <location>
        <begin position="172"/>
        <end position="312"/>
    </location>
</feature>
<evidence type="ECO:0000259" key="2">
    <source>
        <dbReference type="Pfam" id="PF13355"/>
    </source>
</evidence>
<reference evidence="5 6" key="1">
    <citation type="journal article" date="2009" name="Science">
        <title>Green evolution and dynamic adaptations revealed by genomes of the marine picoeukaryotes Micromonas.</title>
        <authorList>
            <person name="Worden A.Z."/>
            <person name="Lee J.H."/>
            <person name="Mock T."/>
            <person name="Rouze P."/>
            <person name="Simmons M.P."/>
            <person name="Aerts A.L."/>
            <person name="Allen A.E."/>
            <person name="Cuvelier M.L."/>
            <person name="Derelle E."/>
            <person name="Everett M.V."/>
            <person name="Foulon E."/>
            <person name="Grimwood J."/>
            <person name="Gundlach H."/>
            <person name="Henrissat B."/>
            <person name="Napoli C."/>
            <person name="McDonald S.M."/>
            <person name="Parker M.S."/>
            <person name="Rombauts S."/>
            <person name="Salamov A."/>
            <person name="Von Dassow P."/>
            <person name="Badger J.H."/>
            <person name="Coutinho P.M."/>
            <person name="Demir E."/>
            <person name="Dubchak I."/>
            <person name="Gentemann C."/>
            <person name="Eikrem W."/>
            <person name="Gready J.E."/>
            <person name="John U."/>
            <person name="Lanier W."/>
            <person name="Lindquist E.A."/>
            <person name="Lucas S."/>
            <person name="Mayer K.F."/>
            <person name="Moreau H."/>
            <person name="Not F."/>
            <person name="Otillar R."/>
            <person name="Panaud O."/>
            <person name="Pangilinan J."/>
            <person name="Paulsen I."/>
            <person name="Piegu B."/>
            <person name="Poliakov A."/>
            <person name="Robbens S."/>
            <person name="Schmutz J."/>
            <person name="Toulza E."/>
            <person name="Wyss T."/>
            <person name="Zelensky A."/>
            <person name="Zhou K."/>
            <person name="Armbrust E.V."/>
            <person name="Bhattacharya D."/>
            <person name="Goodenough U.W."/>
            <person name="Van de Peer Y."/>
            <person name="Grigoriev I.V."/>
        </authorList>
    </citation>
    <scope>NUCLEOTIDE SEQUENCE [LARGE SCALE GENOMIC DNA]</scope>
    <source>
        <strain evidence="5 6">CCMP1545</strain>
    </source>
</reference>
<evidence type="ECO:0000313" key="6">
    <source>
        <dbReference type="Proteomes" id="UP000001876"/>
    </source>
</evidence>
<dbReference type="OMA" id="APEYACE"/>
<evidence type="ECO:0000259" key="3">
    <source>
        <dbReference type="Pfam" id="PF23468"/>
    </source>
</evidence>
<name>C1MZX3_MICPC</name>
<dbReference type="GeneID" id="9686468"/>
<dbReference type="InterPro" id="IPR058032">
    <property type="entry name" value="CDP1-like_a_solenoid_1"/>
</dbReference>
<dbReference type="InterPro" id="IPR025344">
    <property type="entry name" value="CDP1-like_IMS"/>
</dbReference>
<dbReference type="AlphaFoldDB" id="C1MZX3"/>
<dbReference type="PANTHER" id="PTHR33925">
    <property type="entry name" value="PLASTID DIVISION PROTEIN CDP1, CHLOROPLASTIC-RELATED"/>
    <property type="match status" value="1"/>
</dbReference>
<accession>C1MZX3</accession>
<dbReference type="RefSeq" id="XP_003061294.1">
    <property type="nucleotide sequence ID" value="XM_003061248.1"/>
</dbReference>
<proteinExistence type="predicted"/>
<evidence type="ECO:0000313" key="5">
    <source>
        <dbReference type="EMBL" id="EEH54944.1"/>
    </source>
</evidence>
<dbReference type="InterPro" id="IPR044685">
    <property type="entry name" value="CPD1-like"/>
</dbReference>
<feature type="region of interest" description="Disordered" evidence="1">
    <location>
        <begin position="25"/>
        <end position="45"/>
    </location>
</feature>
<dbReference type="eggNOG" id="ENOG502QQSA">
    <property type="taxonomic scope" value="Eukaryota"/>
</dbReference>
<evidence type="ECO:0000256" key="1">
    <source>
        <dbReference type="SAM" id="MobiDB-lite"/>
    </source>
</evidence>
<keyword evidence="6" id="KW-1185">Reference proteome</keyword>
<feature type="non-terminal residue" evidence="5">
    <location>
        <position position="703"/>
    </location>
</feature>
<sequence length="703" mass="73409">MASAAMPARVAAFQTRAIARPRALAKHPAARRRASSTVQKRWLEGSTTSSASRAIARAASSEDGATTVAEYATSEPAAYDELGDDGEFDDEPTVNIPISFFSFLNLSPARAIPATIEASYAAAMSRELVDGFSDACLAARADLVDAATQVLSDSALRTEHEGDLKAGRLTPVPTSQLAGALALMQEAGEHESVIEYAPRCLAAVKSKAARRDITLSAALAHCELSHVALTSSPPRVGEGCELLDIASSILIAEAGSGFSRELQDTIKRTLIELAPAYVIELLALPLDRVADRKEGLRALRTVVWAQGDAALMDRAAYVAEVNRHLTAAETAKMFVEAPDEVAPEADEVYGAALALVVAGMKDVKPQMIYDAGEMFQQLEDAAEYERSAREYDDAIAAQANAPGVFASEVPPPPPESVAVEKAVCQVLLGSVEEALYTLGLGFEQRGLGLADPQVETFVVEHSPSGDPAEGLCALVDRWIADVAFVSFRDTAKTAPPTVETWFENVAVTRYVDRLETSPALLKLLALTSSTASSAARVADDVAAAFRGSTVPGLRAGVSGDRSVVGTLRSHPTASNVAVGGAVVVGATLLAAGMSGGELFGGRASYRGGSSPGASAASAAATKPKVSPATTIRELGIQFAAATTNVLDGVGGAIPRGAAPEVTADVAEKIVRRWQSAKAQALGVAHNLRPLEQCLEGPMLQQWL</sequence>
<dbReference type="Pfam" id="PF25515">
    <property type="entry name" value="Arm_PDR"/>
    <property type="match status" value="1"/>
</dbReference>
<dbReference type="STRING" id="564608.C1MZX3"/>
<dbReference type="Pfam" id="PF23468">
    <property type="entry name" value="ARC6"/>
    <property type="match status" value="1"/>
</dbReference>
<dbReference type="OrthoDB" id="512200at2759"/>
<evidence type="ECO:0000259" key="4">
    <source>
        <dbReference type="Pfam" id="PF25515"/>
    </source>
</evidence>
<organism evidence="6">
    <name type="scientific">Micromonas pusilla (strain CCMP1545)</name>
    <name type="common">Picoplanktonic green alga</name>
    <dbReference type="NCBI Taxonomy" id="564608"/>
    <lineage>
        <taxon>Eukaryota</taxon>
        <taxon>Viridiplantae</taxon>
        <taxon>Chlorophyta</taxon>
        <taxon>Mamiellophyceae</taxon>
        <taxon>Mamiellales</taxon>
        <taxon>Mamiellaceae</taxon>
        <taxon>Micromonas</taxon>
    </lineage>
</organism>
<gene>
    <name evidence="5" type="ORF">MICPUCDRAFT_63551</name>
</gene>
<dbReference type="PANTHER" id="PTHR33925:SF1">
    <property type="entry name" value="PROTEIN ACCUMULATION AND REPLICATION OF CHLOROPLASTS 6, CHLOROPLASTIC"/>
    <property type="match status" value="1"/>
</dbReference>
<feature type="domain" description="Plastid division protein CDP1-like 2nd alpha solenoid" evidence="3">
    <location>
        <begin position="324"/>
        <end position="518"/>
    </location>
</feature>
<protein>
    <submittedName>
        <fullName evidence="5">Predicted protein</fullName>
    </submittedName>
</protein>
<dbReference type="KEGG" id="mpp:MICPUCDRAFT_63551"/>
<dbReference type="EMBL" id="GG663743">
    <property type="protein sequence ID" value="EEH54944.1"/>
    <property type="molecule type" value="Genomic_DNA"/>
</dbReference>
<feature type="domain" description="Plastid division protein CDP1-like IMS" evidence="2">
    <location>
        <begin position="666"/>
        <end position="702"/>
    </location>
</feature>
<dbReference type="InterPro" id="IPR057137">
    <property type="entry name" value="CDP1-like_a_solenoid_2"/>
</dbReference>
<dbReference type="Pfam" id="PF13355">
    <property type="entry name" value="ARC6-like_IMS"/>
    <property type="match status" value="1"/>
</dbReference>
<feature type="compositionally biased region" description="Basic residues" evidence="1">
    <location>
        <begin position="25"/>
        <end position="34"/>
    </location>
</feature>